<proteinExistence type="predicted"/>
<protein>
    <submittedName>
        <fullName evidence="1">Uncharacterized protein</fullName>
    </submittedName>
</protein>
<evidence type="ECO:0000313" key="1">
    <source>
        <dbReference type="EMBL" id="QRG05828.1"/>
    </source>
</evidence>
<gene>
    <name evidence="1" type="ORF">EZH22_22790</name>
</gene>
<organism evidence="1 2">
    <name type="scientific">Xanthobacter dioxanivorans</name>
    <dbReference type="NCBI Taxonomy" id="2528964"/>
    <lineage>
        <taxon>Bacteria</taxon>
        <taxon>Pseudomonadati</taxon>
        <taxon>Pseudomonadota</taxon>
        <taxon>Alphaproteobacteria</taxon>
        <taxon>Hyphomicrobiales</taxon>
        <taxon>Xanthobacteraceae</taxon>
        <taxon>Xanthobacter</taxon>
    </lineage>
</organism>
<reference evidence="1 2" key="1">
    <citation type="submission" date="2020-10" db="EMBL/GenBank/DDBJ databases">
        <title>Degradation of 1,4-Dioxane by Xanthobacter sp. YN2, via a Novel Group-2 Soluble Di-Iron Monooxygenase.</title>
        <authorList>
            <person name="Ma F."/>
            <person name="Wang Y."/>
            <person name="Yang J."/>
            <person name="Guo H."/>
            <person name="Su D."/>
            <person name="Yu L."/>
        </authorList>
    </citation>
    <scope>NUCLEOTIDE SEQUENCE [LARGE SCALE GENOMIC DNA]</scope>
    <source>
        <strain evidence="1 2">YN2</strain>
    </source>
</reference>
<dbReference type="KEGG" id="xdi:EZH22_22790"/>
<keyword evidence="2" id="KW-1185">Reference proteome</keyword>
<name>A0A974SIY7_9HYPH</name>
<accession>A0A974SIY7</accession>
<evidence type="ECO:0000313" key="2">
    <source>
        <dbReference type="Proteomes" id="UP000596427"/>
    </source>
</evidence>
<dbReference type="RefSeq" id="WP_203192702.1">
    <property type="nucleotide sequence ID" value="NZ_CP063362.1"/>
</dbReference>
<dbReference type="EMBL" id="CP063362">
    <property type="protein sequence ID" value="QRG05828.1"/>
    <property type="molecule type" value="Genomic_DNA"/>
</dbReference>
<sequence length="168" mass="17520">MILSGPAARNIRTAVQPREQAGMYGKGTIRALTAILALGAAPAQACQCVLPLDPDARRDFIIERAQTVFSGRVLAIRKIKGPPEVAGDGVIEAEVEVVTLVKGNAKGTVTIRTLAGDNGANCGMGGKVAAAWSSGERLAFALGAGEGKRGRRIFWANSCTSGRFYIPP</sequence>
<dbReference type="AlphaFoldDB" id="A0A974SIY7"/>
<dbReference type="Proteomes" id="UP000596427">
    <property type="component" value="Chromosome"/>
</dbReference>